<sequence length="40" mass="4662">VAKNANADNDYWEEYQRLGKDFRGDPEDIGDHDLGNHDDR</sequence>
<reference evidence="2" key="1">
    <citation type="submission" date="2018-05" db="EMBL/GenBank/DDBJ databases">
        <authorList>
            <person name="Lanie J.A."/>
            <person name="Ng W.-L."/>
            <person name="Kazmierczak K.M."/>
            <person name="Andrzejewski T.M."/>
            <person name="Davidsen T.M."/>
            <person name="Wayne K.J."/>
            <person name="Tettelin H."/>
            <person name="Glass J.I."/>
            <person name="Rusch D."/>
            <person name="Podicherti R."/>
            <person name="Tsui H.-C.T."/>
            <person name="Winkler M.E."/>
        </authorList>
    </citation>
    <scope>NUCLEOTIDE SEQUENCE</scope>
</reference>
<feature type="non-terminal residue" evidence="2">
    <location>
        <position position="1"/>
    </location>
</feature>
<proteinExistence type="predicted"/>
<protein>
    <submittedName>
        <fullName evidence="2">Uncharacterized protein</fullName>
    </submittedName>
</protein>
<dbReference type="AlphaFoldDB" id="A0A382M7G1"/>
<organism evidence="2">
    <name type="scientific">marine metagenome</name>
    <dbReference type="NCBI Taxonomy" id="408172"/>
    <lineage>
        <taxon>unclassified sequences</taxon>
        <taxon>metagenomes</taxon>
        <taxon>ecological metagenomes</taxon>
    </lineage>
</organism>
<evidence type="ECO:0000256" key="1">
    <source>
        <dbReference type="SAM" id="MobiDB-lite"/>
    </source>
</evidence>
<gene>
    <name evidence="2" type="ORF">METZ01_LOCUS297818</name>
</gene>
<feature type="non-terminal residue" evidence="2">
    <location>
        <position position="40"/>
    </location>
</feature>
<feature type="region of interest" description="Disordered" evidence="1">
    <location>
        <begin position="18"/>
        <end position="40"/>
    </location>
</feature>
<name>A0A382M7G1_9ZZZZ</name>
<evidence type="ECO:0000313" key="2">
    <source>
        <dbReference type="EMBL" id="SVC44964.1"/>
    </source>
</evidence>
<accession>A0A382M7G1</accession>
<dbReference type="EMBL" id="UINC01091862">
    <property type="protein sequence ID" value="SVC44964.1"/>
    <property type="molecule type" value="Genomic_DNA"/>
</dbReference>